<sequence>MAPGSANCLFLLFHLLISCSSGEHDYGNGSITWTGELFYSDHNSTLSSLTGDTATSSVAGLQVFPSDGRVRSSAAGLGLSVDLWLSERQVKNLIASETSTVSWLKARLLLDKRIRNIIVRFGHGNSGPCELQNLQLTLETVNRIIGNFGNKHRVELSVAFPLPHLEKLTEGNAMELISGIDKSISKIIIEDRGGKDKKRADRFIGSIVERAHLVSSRLPSNGFHVVLAIRGPAAPKEVSQLRYRISESFKSGRTKPNGRIVEIRNVQEPISVPSRRALLKSDHMKSTGHDTDFPVTPTPIIVTVPATAGPVAISPTNPNLTPLAFPPPIPVTFPTPPVTVPVTPIPVTNPVPVTPVPVTNPVTTYPSTPGIPTVTPTPVPTTNPPATPSTSPAIPGQSWCVAKAGASEAALQAALDYACGIGGADCSQIQMGASCYNPNTLENHASYAFNSYYQKNPVATSCDFSGTATIVAANPSTGACIYPTSQTSAPATTTPTTPTPTPTTAALPPPSTGAVPVPVPVPVPGSGTPPAVLNSGNPPSGNPTDFGNLGPPPPATFFSTSARLQPYVGCIIVLISLVLQDLCCRDRK</sequence>
<dbReference type="PANTHER" id="PTHR31044:SF120">
    <property type="entry name" value="CARBOHYDRATE-BINDING X8 DOMAIN SUPERFAMILY PROTEIN"/>
    <property type="match status" value="1"/>
</dbReference>
<feature type="chain" id="PRO_5014139005" description="X8 domain-containing protein" evidence="10">
    <location>
        <begin position="23"/>
        <end position="588"/>
    </location>
</feature>
<feature type="compositionally biased region" description="Pro residues" evidence="9">
    <location>
        <begin position="497"/>
        <end position="514"/>
    </location>
</feature>
<feature type="region of interest" description="Disordered" evidence="9">
    <location>
        <begin position="367"/>
        <end position="391"/>
    </location>
</feature>
<evidence type="ECO:0000256" key="9">
    <source>
        <dbReference type="SAM" id="MobiDB-lite"/>
    </source>
</evidence>
<feature type="signal peptide" evidence="10">
    <location>
        <begin position="1"/>
        <end position="22"/>
    </location>
</feature>
<dbReference type="InterPro" id="IPR044788">
    <property type="entry name" value="X8_dom_prot"/>
</dbReference>
<evidence type="ECO:0000256" key="2">
    <source>
        <dbReference type="ARBA" id="ARBA00022475"/>
    </source>
</evidence>
<evidence type="ECO:0000313" key="12">
    <source>
        <dbReference type="EMBL" id="PKI76081.1"/>
    </source>
</evidence>
<protein>
    <recommendedName>
        <fullName evidence="11">X8 domain-containing protein</fullName>
    </recommendedName>
</protein>
<feature type="region of interest" description="Disordered" evidence="9">
    <location>
        <begin position="485"/>
        <end position="514"/>
    </location>
</feature>
<feature type="compositionally biased region" description="Pro residues" evidence="9">
    <location>
        <begin position="375"/>
        <end position="387"/>
    </location>
</feature>
<dbReference type="Gene3D" id="1.20.58.1040">
    <property type="match status" value="1"/>
</dbReference>
<evidence type="ECO:0000256" key="10">
    <source>
        <dbReference type="SAM" id="SignalP"/>
    </source>
</evidence>
<dbReference type="GO" id="GO:0098552">
    <property type="term" value="C:side of membrane"/>
    <property type="evidence" value="ECO:0007669"/>
    <property type="project" value="UniProtKB-KW"/>
</dbReference>
<accession>A0A2I0L5T7</accession>
<keyword evidence="7" id="KW-0325">Glycoprotein</keyword>
<dbReference type="SMART" id="SM00768">
    <property type="entry name" value="X8"/>
    <property type="match status" value="1"/>
</dbReference>
<evidence type="ECO:0000256" key="3">
    <source>
        <dbReference type="ARBA" id="ARBA00022622"/>
    </source>
</evidence>
<dbReference type="AlphaFoldDB" id="A0A2I0L5T7"/>
<keyword evidence="2" id="KW-1003">Cell membrane</keyword>
<evidence type="ECO:0000259" key="11">
    <source>
        <dbReference type="SMART" id="SM00768"/>
    </source>
</evidence>
<dbReference type="FunFam" id="1.20.58.1040:FF:000001">
    <property type="entry name" value="Glucan endo-1,3-beta-glucosidase 4"/>
    <property type="match status" value="1"/>
</dbReference>
<evidence type="ECO:0000256" key="8">
    <source>
        <dbReference type="ARBA" id="ARBA00023288"/>
    </source>
</evidence>
<dbReference type="Pfam" id="PF07983">
    <property type="entry name" value="X8"/>
    <property type="match status" value="1"/>
</dbReference>
<name>A0A2I0L5T7_PUNGR</name>
<gene>
    <name evidence="12" type="ORF">CRG98_003442</name>
</gene>
<dbReference type="EMBL" id="PGOL01000130">
    <property type="protein sequence ID" value="PKI76081.1"/>
    <property type="molecule type" value="Genomic_DNA"/>
</dbReference>
<feature type="domain" description="X8" evidence="11">
    <location>
        <begin position="398"/>
        <end position="482"/>
    </location>
</feature>
<proteinExistence type="predicted"/>
<dbReference type="STRING" id="22663.A0A2I0L5T7"/>
<keyword evidence="3" id="KW-0336">GPI-anchor</keyword>
<keyword evidence="5" id="KW-0472">Membrane</keyword>
<reference evidence="12 13" key="1">
    <citation type="submission" date="2017-11" db="EMBL/GenBank/DDBJ databases">
        <title>De-novo sequencing of pomegranate (Punica granatum L.) genome.</title>
        <authorList>
            <person name="Akparov Z."/>
            <person name="Amiraslanov A."/>
            <person name="Hajiyeva S."/>
            <person name="Abbasov M."/>
            <person name="Kaur K."/>
            <person name="Hamwieh A."/>
            <person name="Solovyev V."/>
            <person name="Salamov A."/>
            <person name="Braich B."/>
            <person name="Kosarev P."/>
            <person name="Mahmoud A."/>
            <person name="Hajiyev E."/>
            <person name="Babayeva S."/>
            <person name="Izzatullayeva V."/>
            <person name="Mammadov A."/>
            <person name="Mammadov A."/>
            <person name="Sharifova S."/>
            <person name="Ojaghi J."/>
            <person name="Eynullazada K."/>
            <person name="Bayramov B."/>
            <person name="Abdulazimova A."/>
            <person name="Shahmuradov I."/>
        </authorList>
    </citation>
    <scope>NUCLEOTIDE SEQUENCE [LARGE SCALE GENOMIC DNA]</scope>
    <source>
        <strain evidence="13">cv. AG2017</strain>
        <tissue evidence="12">Leaf</tissue>
    </source>
</reference>
<keyword evidence="6" id="KW-1015">Disulfide bond</keyword>
<dbReference type="InterPro" id="IPR012946">
    <property type="entry name" value="X8"/>
</dbReference>
<dbReference type="GO" id="GO:0009506">
    <property type="term" value="C:plasmodesma"/>
    <property type="evidence" value="ECO:0007669"/>
    <property type="project" value="UniProtKB-ARBA"/>
</dbReference>
<organism evidence="12 13">
    <name type="scientific">Punica granatum</name>
    <name type="common">Pomegranate</name>
    <dbReference type="NCBI Taxonomy" id="22663"/>
    <lineage>
        <taxon>Eukaryota</taxon>
        <taxon>Viridiplantae</taxon>
        <taxon>Streptophyta</taxon>
        <taxon>Embryophyta</taxon>
        <taxon>Tracheophyta</taxon>
        <taxon>Spermatophyta</taxon>
        <taxon>Magnoliopsida</taxon>
        <taxon>eudicotyledons</taxon>
        <taxon>Gunneridae</taxon>
        <taxon>Pentapetalae</taxon>
        <taxon>rosids</taxon>
        <taxon>malvids</taxon>
        <taxon>Myrtales</taxon>
        <taxon>Lythraceae</taxon>
        <taxon>Punica</taxon>
    </lineage>
</organism>
<dbReference type="Proteomes" id="UP000233551">
    <property type="component" value="Unassembled WGS sequence"/>
</dbReference>
<feature type="compositionally biased region" description="Low complexity" evidence="9">
    <location>
        <begin position="485"/>
        <end position="496"/>
    </location>
</feature>
<evidence type="ECO:0000256" key="7">
    <source>
        <dbReference type="ARBA" id="ARBA00023180"/>
    </source>
</evidence>
<evidence type="ECO:0000256" key="1">
    <source>
        <dbReference type="ARBA" id="ARBA00004609"/>
    </source>
</evidence>
<feature type="compositionally biased region" description="Polar residues" evidence="9">
    <location>
        <begin position="534"/>
        <end position="545"/>
    </location>
</feature>
<keyword evidence="13" id="KW-1185">Reference proteome</keyword>
<feature type="region of interest" description="Disordered" evidence="9">
    <location>
        <begin position="527"/>
        <end position="552"/>
    </location>
</feature>
<evidence type="ECO:0000256" key="5">
    <source>
        <dbReference type="ARBA" id="ARBA00023136"/>
    </source>
</evidence>
<evidence type="ECO:0000256" key="4">
    <source>
        <dbReference type="ARBA" id="ARBA00022729"/>
    </source>
</evidence>
<dbReference type="PRINTS" id="PR01217">
    <property type="entry name" value="PRICHEXTENSN"/>
</dbReference>
<comment type="caution">
    <text evidence="12">The sequence shown here is derived from an EMBL/GenBank/DDBJ whole genome shotgun (WGS) entry which is preliminary data.</text>
</comment>
<keyword evidence="4 10" id="KW-0732">Signal</keyword>
<evidence type="ECO:0000313" key="13">
    <source>
        <dbReference type="Proteomes" id="UP000233551"/>
    </source>
</evidence>
<dbReference type="PANTHER" id="PTHR31044">
    <property type="entry name" value="BETA-1,3 GLUCANASE"/>
    <property type="match status" value="1"/>
</dbReference>
<keyword evidence="8" id="KW-0449">Lipoprotein</keyword>
<evidence type="ECO:0000256" key="6">
    <source>
        <dbReference type="ARBA" id="ARBA00023157"/>
    </source>
</evidence>
<comment type="subcellular location">
    <subcellularLocation>
        <location evidence="1">Cell membrane</location>
        <topology evidence="1">Lipid-anchor</topology>
        <topology evidence="1">GPI-anchor</topology>
    </subcellularLocation>
</comment>
<dbReference type="GO" id="GO:0005886">
    <property type="term" value="C:plasma membrane"/>
    <property type="evidence" value="ECO:0007669"/>
    <property type="project" value="UniProtKB-SubCell"/>
</dbReference>